<reference evidence="1" key="1">
    <citation type="submission" date="2018-11" db="EMBL/GenBank/DDBJ databases">
        <authorList>
            <consortium name="Genoscope - CEA"/>
            <person name="William W."/>
        </authorList>
    </citation>
    <scope>NUCLEOTIDE SEQUENCE</scope>
</reference>
<sequence>MKFGALLQLLKFGVDSSNTVLPFNYQRKCREYSKFGVRCFKSVLEFVTGWKFLIIRSLITHSWMEHSSEPGQGQYDQDGVGCEGLESGGCSFSIEYVSFVGEQPESTLPSMSSFTFFSPSPATTQNNNTHETNEKLRVLLTYPEPIDAAVIPILRLWRNCNKESGNTIEMVFVDREGDSDGRNRQKFVGIDRFRRISDEPIRRYRFVGKKNSSEFRQNFRRLSDEYRETSF</sequence>
<protein>
    <submittedName>
        <fullName evidence="1">Uncharacterized protein</fullName>
    </submittedName>
</protein>
<proteinExistence type="predicted"/>
<gene>
    <name evidence="1" type="ORF">BOLC4T26584H</name>
</gene>
<organism evidence="1">
    <name type="scientific">Brassica oleracea</name>
    <name type="common">Wild cabbage</name>
    <dbReference type="NCBI Taxonomy" id="3712"/>
    <lineage>
        <taxon>Eukaryota</taxon>
        <taxon>Viridiplantae</taxon>
        <taxon>Streptophyta</taxon>
        <taxon>Embryophyta</taxon>
        <taxon>Tracheophyta</taxon>
        <taxon>Spermatophyta</taxon>
        <taxon>Magnoliopsida</taxon>
        <taxon>eudicotyledons</taxon>
        <taxon>Gunneridae</taxon>
        <taxon>Pentapetalae</taxon>
        <taxon>rosids</taxon>
        <taxon>malvids</taxon>
        <taxon>Brassicales</taxon>
        <taxon>Brassicaceae</taxon>
        <taxon>Brassiceae</taxon>
        <taxon>Brassica</taxon>
    </lineage>
</organism>
<accession>A0A3P6CE68</accession>
<evidence type="ECO:0000313" key="1">
    <source>
        <dbReference type="EMBL" id="VDD12308.1"/>
    </source>
</evidence>
<dbReference type="EMBL" id="LR031873">
    <property type="protein sequence ID" value="VDD12308.1"/>
    <property type="molecule type" value="Genomic_DNA"/>
</dbReference>
<name>A0A3P6CE68_BRAOL</name>
<dbReference type="AlphaFoldDB" id="A0A3P6CE68"/>